<dbReference type="RefSeq" id="XP_021337403.1">
    <property type="nucleotide sequence ID" value="XM_021482601.1"/>
</dbReference>
<accession>A0A1N6LWQ2</accession>
<dbReference type="AlphaFoldDB" id="A0A1N6LWQ2"/>
<proteinExistence type="predicted"/>
<keyword evidence="2" id="KW-1185">Reference proteome</keyword>
<dbReference type="KEGG" id="bmic:BMR1_01G01660"/>
<dbReference type="OrthoDB" id="365181at2759"/>
<reference evidence="1 2" key="1">
    <citation type="journal article" date="2012" name="Nucleic Acids Res.">
        <title>Sequencing of the smallest Apicomplexan genome from the human pathogen Babesia microti.</title>
        <authorList>
            <person name="Cornillot E."/>
            <person name="Hadj-Kaddour K."/>
            <person name="Dassouli A."/>
            <person name="Noel B."/>
            <person name="Ranwez V."/>
            <person name="Vacherie B."/>
            <person name="Augagneur Y."/>
            <person name="Bres V."/>
            <person name="Duclos A."/>
            <person name="Randazzo S."/>
            <person name="Carcy B."/>
            <person name="Debierre-Grockiego F."/>
            <person name="Delbecq S."/>
            <person name="Moubri-Menage K."/>
            <person name="Shams-Eldin H."/>
            <person name="Usmani-Brown S."/>
            <person name="Bringaud F."/>
            <person name="Wincker P."/>
            <person name="Vivares C.P."/>
            <person name="Schwarz R.T."/>
            <person name="Schetters T.P."/>
            <person name="Krause P.J."/>
            <person name="Gorenflot A."/>
            <person name="Berry V."/>
            <person name="Barbe V."/>
            <person name="Ben Mamoun C."/>
        </authorList>
    </citation>
    <scope>NUCLEOTIDE SEQUENCE [LARGE SCALE GENOMIC DNA]</scope>
    <source>
        <strain evidence="1 2">RI</strain>
    </source>
</reference>
<evidence type="ECO:0000313" key="2">
    <source>
        <dbReference type="Proteomes" id="UP000002899"/>
    </source>
</evidence>
<dbReference type="Proteomes" id="UP000002899">
    <property type="component" value="Chromosome I"/>
</dbReference>
<organism evidence="1 2">
    <name type="scientific">Babesia microti (strain RI)</name>
    <dbReference type="NCBI Taxonomy" id="1133968"/>
    <lineage>
        <taxon>Eukaryota</taxon>
        <taxon>Sar</taxon>
        <taxon>Alveolata</taxon>
        <taxon>Apicomplexa</taxon>
        <taxon>Aconoidasida</taxon>
        <taxon>Piroplasmida</taxon>
        <taxon>Babesiidae</taxon>
        <taxon>Babesia</taxon>
    </lineage>
</organism>
<name>A0A1N6LWQ2_BABMR</name>
<evidence type="ECO:0000313" key="1">
    <source>
        <dbReference type="EMBL" id="SIO73301.1"/>
    </source>
</evidence>
<gene>
    <name evidence="1" type="ORF">BMR1_01G01660</name>
</gene>
<dbReference type="VEuPathDB" id="PiroplasmaDB:BMR1_01G01660"/>
<sequence>MYTSLFVDFTTTSLEKRLVLGVTLHRVPPSWSLSEIVRNISLFTSLRELKIVSFISMFRETTDNGYDDECGNKVHLLCDSLDSKTTLLRIRVIPFVGDKCGIIVIRPMKSIIRLENVECVYTIPKYGNIDVAVEMAEAMKLLDENNISLKYATLIAMNILNDDYSWNNMRVETIWPMLASNTLIIELMTKLTEVVRNHKTPKFKSFLCENKYDITDIFDTNTLKWAWETNLTGEYTRNNKQFSSNPFTSAVTSVENKGNNYTLDDANNQNYGTSDNYINYDNRDYSDNYMIDDQCYGSETYNRLTNYTRDVNYKQGHEIGGDRLKLHTGCIRFEKNRNRWVVDLTLHRFRNQKCFHVSHYGFIGGLQAARKWRYDYMSKMNTMISPSMERKVFKDIWDKIHMMDQELWPQLVAAVTTPIEGYEDAHNCININEYIVAMDQTNPT</sequence>
<dbReference type="EMBL" id="FO082871">
    <property type="protein sequence ID" value="SIO73301.1"/>
    <property type="molecule type" value="Genomic_DNA"/>
</dbReference>
<protein>
    <submittedName>
        <fullName evidence="1">Uncharacterized protein</fullName>
    </submittedName>
</protein>
<dbReference type="GeneID" id="24423402"/>
<reference evidence="1 2" key="2">
    <citation type="journal article" date="2013" name="PLoS ONE">
        <title>Whole genome mapping and re-organization of the nuclear and mitochondrial genomes of Babesia microti isolates.</title>
        <authorList>
            <person name="Cornillot E."/>
            <person name="Dassouli A."/>
            <person name="Garg A."/>
            <person name="Pachikara N."/>
            <person name="Randazzo S."/>
            <person name="Depoix D."/>
            <person name="Carcy B."/>
            <person name="Delbecq S."/>
            <person name="Frutos R."/>
            <person name="Silva J.C."/>
            <person name="Sutton R."/>
            <person name="Krause P.J."/>
            <person name="Mamoun C.B."/>
        </authorList>
    </citation>
    <scope>NUCLEOTIDE SEQUENCE [LARGE SCALE GENOMIC DNA]</scope>
    <source>
        <strain evidence="1 2">RI</strain>
    </source>
</reference>
<reference evidence="1 2" key="3">
    <citation type="journal article" date="2016" name="Sci. Rep.">
        <title>Genome-wide diversity and gene expression profiling of Babesia microti isolates identify polymorphic genes that mediate host-pathogen interactions.</title>
        <authorList>
            <person name="Silva J.C."/>
            <person name="Cornillot E."/>
            <person name="McCracken C."/>
            <person name="Usmani-Brown S."/>
            <person name="Dwivedi A."/>
            <person name="Ifeonu O.O."/>
            <person name="Crabtree J."/>
            <person name="Gotia H.T."/>
            <person name="Virji A.Z."/>
            <person name="Reynes C."/>
            <person name="Colinge J."/>
            <person name="Kumar V."/>
            <person name="Lawres L."/>
            <person name="Pazzi J.E."/>
            <person name="Pablo J.V."/>
            <person name="Hung C."/>
            <person name="Brancato J."/>
            <person name="Kumari P."/>
            <person name="Orvis J."/>
            <person name="Tretina K."/>
            <person name="Chibucos M."/>
            <person name="Ott S."/>
            <person name="Sadzewicz L."/>
            <person name="Sengamalay N."/>
            <person name="Shetty A.C."/>
            <person name="Su Q."/>
            <person name="Tallon L."/>
            <person name="Fraser C.M."/>
            <person name="Frutos R."/>
            <person name="Molina D.M."/>
            <person name="Krause P.J."/>
            <person name="Ben Mamoun C."/>
        </authorList>
    </citation>
    <scope>NUCLEOTIDE SEQUENCE [LARGE SCALE GENOMIC DNA]</scope>
    <source>
        <strain evidence="1 2">RI</strain>
    </source>
</reference>